<organism evidence="1 2">
    <name type="scientific">Thermoproteus sp. AZ2</name>
    <dbReference type="NCBI Taxonomy" id="1609232"/>
    <lineage>
        <taxon>Archaea</taxon>
        <taxon>Thermoproteota</taxon>
        <taxon>Thermoprotei</taxon>
        <taxon>Thermoproteales</taxon>
        <taxon>Thermoproteaceae</taxon>
        <taxon>Thermoproteus</taxon>
    </lineage>
</organism>
<evidence type="ECO:0000313" key="1">
    <source>
        <dbReference type="EMBL" id="MFB6490694.1"/>
    </source>
</evidence>
<name>A0ACC6V0V2_9CREN</name>
<keyword evidence="1" id="KW-0804">Transcription</keyword>
<sequence length="65" mass="7605">MMAPLRCFTCGRPLGHLWEPFKSRVLAGESPEKVLDDLGVTRYCCRRTLLAHVDWIDDVLKFERR</sequence>
<dbReference type="Proteomes" id="UP000033636">
    <property type="component" value="Unassembled WGS sequence"/>
</dbReference>
<evidence type="ECO:0000313" key="2">
    <source>
        <dbReference type="Proteomes" id="UP000033636"/>
    </source>
</evidence>
<reference evidence="1" key="1">
    <citation type="submission" date="2024-07" db="EMBL/GenBank/DDBJ databases">
        <title>Metagenome and Metagenome-Assembled Genomes of Archaea from a hot spring from the geothermal field of Los Azufres, Mexico.</title>
        <authorList>
            <person name="Marin-Paredes R."/>
            <person name="Martinez-Romero E."/>
            <person name="Servin-Garciduenas L.E."/>
        </authorList>
    </citation>
    <scope>NUCLEOTIDE SEQUENCE</scope>
</reference>
<keyword evidence="1" id="KW-0808">Transferase</keyword>
<accession>A0ACC6V0V2</accession>
<comment type="caution">
    <text evidence="1">The sequence shown here is derived from an EMBL/GenBank/DDBJ whole genome shotgun (WGS) entry which is preliminary data.</text>
</comment>
<gene>
    <name evidence="1" type="ORF">TU35_005520</name>
</gene>
<proteinExistence type="predicted"/>
<keyword evidence="1" id="KW-0240">DNA-directed RNA polymerase</keyword>
<dbReference type="EC" id="2.7.7.6" evidence="1"/>
<dbReference type="EMBL" id="JZWT02000012">
    <property type="protein sequence ID" value="MFB6490694.1"/>
    <property type="molecule type" value="Genomic_DNA"/>
</dbReference>
<keyword evidence="1" id="KW-0548">Nucleotidyltransferase</keyword>
<protein>
    <submittedName>
        <fullName evidence="1">DNA-directed RNA polymerase subunit N</fullName>
        <ecNumber evidence="1">2.7.7.6</ecNumber>
    </submittedName>
</protein>